<dbReference type="AlphaFoldDB" id="A0A2V4C6R6"/>
<name>A0A2V4C6R6_9FLAO</name>
<dbReference type="Proteomes" id="UP000247681">
    <property type="component" value="Unassembled WGS sequence"/>
</dbReference>
<protein>
    <submittedName>
        <fullName evidence="1">Uncharacterized protein</fullName>
    </submittedName>
</protein>
<sequence>MFYFLRQNFFEHQNRVQLVGHTADTGALSWIDGHKFSVSLKPQTLMIDSKNGNNLPDFFDSTVPVMSNCLIAFLVNLGIDNMDTYLVLLHNNVTGEDVLGYSAINVIGCIDAIKLEGSQYRFRFGKPYFTGTIVIDEQKTGNLSFFRTLYGAGFIVISKNIADVLQKESWSGLLLQPTGNYEGV</sequence>
<dbReference type="EMBL" id="QJHL01000001">
    <property type="protein sequence ID" value="PXY46989.1"/>
    <property type="molecule type" value="Genomic_DNA"/>
</dbReference>
<evidence type="ECO:0000313" key="1">
    <source>
        <dbReference type="EMBL" id="PXY46989.1"/>
    </source>
</evidence>
<evidence type="ECO:0000313" key="2">
    <source>
        <dbReference type="Proteomes" id="UP000247681"/>
    </source>
</evidence>
<reference evidence="1 2" key="1">
    <citation type="submission" date="2018-05" db="EMBL/GenBank/DDBJ databases">
        <title>Flavobacterium sp. strain IMCC34758, incomplete genome.</title>
        <authorList>
            <person name="Joung Y."/>
        </authorList>
    </citation>
    <scope>NUCLEOTIDE SEQUENCE [LARGE SCALE GENOMIC DNA]</scope>
    <source>
        <strain evidence="1 2">IMCC34758</strain>
    </source>
</reference>
<accession>A0A2V4C6R6</accession>
<gene>
    <name evidence="1" type="ORF">DMB68_07535</name>
</gene>
<proteinExistence type="predicted"/>
<organism evidence="1 2">
    <name type="scientific">Flavobacterium hydrophilum</name>
    <dbReference type="NCBI Taxonomy" id="2211445"/>
    <lineage>
        <taxon>Bacteria</taxon>
        <taxon>Pseudomonadati</taxon>
        <taxon>Bacteroidota</taxon>
        <taxon>Flavobacteriia</taxon>
        <taxon>Flavobacteriales</taxon>
        <taxon>Flavobacteriaceae</taxon>
        <taxon>Flavobacterium</taxon>
    </lineage>
</organism>
<dbReference type="OrthoDB" id="1288875at2"/>
<keyword evidence="2" id="KW-1185">Reference proteome</keyword>
<dbReference type="RefSeq" id="WP_110345993.1">
    <property type="nucleotide sequence ID" value="NZ_QJHL01000001.1"/>
</dbReference>
<comment type="caution">
    <text evidence="1">The sequence shown here is derived from an EMBL/GenBank/DDBJ whole genome shotgun (WGS) entry which is preliminary data.</text>
</comment>